<dbReference type="AlphaFoldDB" id="A0AAV4XGH2"/>
<dbReference type="Proteomes" id="UP001054945">
    <property type="component" value="Unassembled WGS sequence"/>
</dbReference>
<gene>
    <name evidence="2" type="ORF">CEXT_488301</name>
</gene>
<name>A0AAV4XGH2_CAEEX</name>
<protein>
    <recommendedName>
        <fullName evidence="4">Secreted protein</fullName>
    </recommendedName>
</protein>
<sequence length="109" mass="12645">MRYFIVIVISLPFIQIAIGEITKNRSTIDLLAIPIAFDANDFARLHARSLHPPSGIPLQVRQQLPPTCCTFRYRRTRKSNIRDEGEGVRKKEYQTRVFILPIRLLGIRK</sequence>
<keyword evidence="3" id="KW-1185">Reference proteome</keyword>
<evidence type="ECO:0000256" key="1">
    <source>
        <dbReference type="SAM" id="SignalP"/>
    </source>
</evidence>
<evidence type="ECO:0000313" key="3">
    <source>
        <dbReference type="Proteomes" id="UP001054945"/>
    </source>
</evidence>
<comment type="caution">
    <text evidence="2">The sequence shown here is derived from an EMBL/GenBank/DDBJ whole genome shotgun (WGS) entry which is preliminary data.</text>
</comment>
<keyword evidence="1" id="KW-0732">Signal</keyword>
<feature type="chain" id="PRO_5043887425" description="Secreted protein" evidence="1">
    <location>
        <begin position="20"/>
        <end position="109"/>
    </location>
</feature>
<feature type="signal peptide" evidence="1">
    <location>
        <begin position="1"/>
        <end position="19"/>
    </location>
</feature>
<organism evidence="2 3">
    <name type="scientific">Caerostris extrusa</name>
    <name type="common">Bark spider</name>
    <name type="synonym">Caerostris bankana</name>
    <dbReference type="NCBI Taxonomy" id="172846"/>
    <lineage>
        <taxon>Eukaryota</taxon>
        <taxon>Metazoa</taxon>
        <taxon>Ecdysozoa</taxon>
        <taxon>Arthropoda</taxon>
        <taxon>Chelicerata</taxon>
        <taxon>Arachnida</taxon>
        <taxon>Araneae</taxon>
        <taxon>Araneomorphae</taxon>
        <taxon>Entelegynae</taxon>
        <taxon>Araneoidea</taxon>
        <taxon>Araneidae</taxon>
        <taxon>Caerostris</taxon>
    </lineage>
</organism>
<evidence type="ECO:0000313" key="2">
    <source>
        <dbReference type="EMBL" id="GIY92883.1"/>
    </source>
</evidence>
<dbReference type="EMBL" id="BPLR01017596">
    <property type="protein sequence ID" value="GIY92883.1"/>
    <property type="molecule type" value="Genomic_DNA"/>
</dbReference>
<evidence type="ECO:0008006" key="4">
    <source>
        <dbReference type="Google" id="ProtNLM"/>
    </source>
</evidence>
<proteinExistence type="predicted"/>
<accession>A0AAV4XGH2</accession>
<reference evidence="2 3" key="1">
    <citation type="submission" date="2021-06" db="EMBL/GenBank/DDBJ databases">
        <title>Caerostris extrusa draft genome.</title>
        <authorList>
            <person name="Kono N."/>
            <person name="Arakawa K."/>
        </authorList>
    </citation>
    <scope>NUCLEOTIDE SEQUENCE [LARGE SCALE GENOMIC DNA]</scope>
</reference>